<protein>
    <submittedName>
        <fullName evidence="2">CoA transferase</fullName>
    </submittedName>
</protein>
<sequence>MSGPAKNGPLHGLKVLDLSRFIAGPHCGMQLGDLGADVVKVERPKRGDDTRALEPHVGGESLYFMVFNRNKRSITLNFRDPRAHTILREMVRQADILIENFRPGTMEKMGCGWDDLRAINPRLIMARISGYGQEGPMAGEPCFDGIAQATSGLMEITGDPDGPPTMGGTFLVDYATALYATVGILAALEDRHKTGKGQMVDASLMGSAVSMLVTAIPEQAMLGRAMTRVGNRDRYSAPAQTFQAGDGKWLHMVAGNDAHFPRLTRIMNRPDLLQDPRFATLDARMRNIEAIEVIVAEWIVGMPADEVIALLRQAELPSAKIATLPDLLANPYMREAKQIVDIPHAKTGSFTTHGLTVRLSDSPGSIRRAAPVLGEHTEDVLGEWLGMTPSDVTSLRDGGIV</sequence>
<evidence type="ECO:0000256" key="1">
    <source>
        <dbReference type="ARBA" id="ARBA00022679"/>
    </source>
</evidence>
<organism evidence="2 3">
    <name type="scientific">Azospirillum argentinense</name>
    <dbReference type="NCBI Taxonomy" id="2970906"/>
    <lineage>
        <taxon>Bacteria</taxon>
        <taxon>Pseudomonadati</taxon>
        <taxon>Pseudomonadota</taxon>
        <taxon>Alphaproteobacteria</taxon>
        <taxon>Rhodospirillales</taxon>
        <taxon>Azospirillaceae</taxon>
        <taxon>Azospirillum</taxon>
    </lineage>
</organism>
<reference evidence="2 3" key="1">
    <citation type="submission" date="2018-09" db="EMBL/GenBank/DDBJ databases">
        <title>Whole genome based analysis of evolution and adaptive divergence in Indian and Brazilian strains of Azospirillum brasilense.</title>
        <authorList>
            <person name="Singh C."/>
            <person name="Tripathi A.K."/>
        </authorList>
    </citation>
    <scope>NUCLEOTIDE SEQUENCE [LARGE SCALE GENOMIC DNA]</scope>
    <source>
        <strain evidence="2 3">MTCC4035</strain>
        <plasmid evidence="2 3">p5</plasmid>
    </source>
</reference>
<geneLocation type="plasmid" evidence="2 3">
    <name>p5</name>
</geneLocation>
<dbReference type="RefSeq" id="WP_137118797.1">
    <property type="nucleotide sequence ID" value="NZ_CP032326.1"/>
</dbReference>
<dbReference type="Gene3D" id="3.30.1540.10">
    <property type="entry name" value="formyl-coa transferase, domain 3"/>
    <property type="match status" value="1"/>
</dbReference>
<dbReference type="InterPro" id="IPR003673">
    <property type="entry name" value="CoA-Trfase_fam_III"/>
</dbReference>
<name>A0A4D8PNI3_9PROT</name>
<dbReference type="EMBL" id="CP032326">
    <property type="protein sequence ID" value="QCO00084.1"/>
    <property type="molecule type" value="Genomic_DNA"/>
</dbReference>
<dbReference type="Proteomes" id="UP000298595">
    <property type="component" value="Plasmid p5"/>
</dbReference>
<dbReference type="PANTHER" id="PTHR48207">
    <property type="entry name" value="SUCCINATE--HYDROXYMETHYLGLUTARATE COA-TRANSFERASE"/>
    <property type="match status" value="1"/>
</dbReference>
<gene>
    <name evidence="2" type="ORF">D3093_33025</name>
</gene>
<dbReference type="SUPFAM" id="SSF89796">
    <property type="entry name" value="CoA-transferase family III (CaiB/BaiF)"/>
    <property type="match status" value="1"/>
</dbReference>
<proteinExistence type="predicted"/>
<dbReference type="InterPro" id="IPR044855">
    <property type="entry name" value="CoA-Trfase_III_dom3_sf"/>
</dbReference>
<evidence type="ECO:0000313" key="2">
    <source>
        <dbReference type="EMBL" id="QCO00084.1"/>
    </source>
</evidence>
<dbReference type="InterPro" id="IPR050483">
    <property type="entry name" value="CoA-transferase_III_domain"/>
</dbReference>
<dbReference type="KEGG" id="aare:D3093_33025"/>
<dbReference type="AlphaFoldDB" id="A0A4D8PNI3"/>
<dbReference type="PANTHER" id="PTHR48207:SF3">
    <property type="entry name" value="SUCCINATE--HYDROXYMETHYLGLUTARATE COA-TRANSFERASE"/>
    <property type="match status" value="1"/>
</dbReference>
<keyword evidence="1 2" id="KW-0808">Transferase</keyword>
<keyword evidence="2" id="KW-0614">Plasmid</keyword>
<dbReference type="Pfam" id="PF02515">
    <property type="entry name" value="CoA_transf_3"/>
    <property type="match status" value="1"/>
</dbReference>
<evidence type="ECO:0000313" key="3">
    <source>
        <dbReference type="Proteomes" id="UP000298595"/>
    </source>
</evidence>
<dbReference type="GO" id="GO:0008410">
    <property type="term" value="F:CoA-transferase activity"/>
    <property type="evidence" value="ECO:0007669"/>
    <property type="project" value="TreeGrafter"/>
</dbReference>
<dbReference type="Gene3D" id="3.40.50.10540">
    <property type="entry name" value="Crotonobetainyl-coa:carnitine coa-transferase, domain 1"/>
    <property type="match status" value="1"/>
</dbReference>
<accession>A0A4D8PNI3</accession>
<dbReference type="InterPro" id="IPR023606">
    <property type="entry name" value="CoA-Trfase_III_dom_1_sf"/>
</dbReference>